<evidence type="ECO:0000313" key="14">
    <source>
        <dbReference type="EMBL" id="KAK4765748.1"/>
    </source>
</evidence>
<dbReference type="EMBL" id="JAXQNO010000023">
    <property type="protein sequence ID" value="KAK4765748.1"/>
    <property type="molecule type" value="Genomic_DNA"/>
</dbReference>
<keyword evidence="15" id="KW-1185">Reference proteome</keyword>
<evidence type="ECO:0000256" key="7">
    <source>
        <dbReference type="SAM" id="Coils"/>
    </source>
</evidence>
<evidence type="ECO:0000256" key="5">
    <source>
        <dbReference type="ARBA" id="ARBA00022989"/>
    </source>
</evidence>
<dbReference type="PANTHER" id="PTHR22050:SF0">
    <property type="entry name" value="TRANSMEMBRANE PROTEIN 131 HOMOLOG"/>
    <property type="match status" value="1"/>
</dbReference>
<comment type="similarity">
    <text evidence="2">Belongs to the TMEM131 family.</text>
</comment>
<feature type="coiled-coil region" evidence="7">
    <location>
        <begin position="1393"/>
        <end position="1466"/>
    </location>
</feature>
<proteinExistence type="inferred from homology"/>
<organism evidence="14 15">
    <name type="scientific">Trapa natans</name>
    <name type="common">Water chestnut</name>
    <dbReference type="NCBI Taxonomy" id="22666"/>
    <lineage>
        <taxon>Eukaryota</taxon>
        <taxon>Viridiplantae</taxon>
        <taxon>Streptophyta</taxon>
        <taxon>Embryophyta</taxon>
        <taxon>Tracheophyta</taxon>
        <taxon>Spermatophyta</taxon>
        <taxon>Magnoliopsida</taxon>
        <taxon>eudicotyledons</taxon>
        <taxon>Gunneridae</taxon>
        <taxon>Pentapetalae</taxon>
        <taxon>rosids</taxon>
        <taxon>malvids</taxon>
        <taxon>Myrtales</taxon>
        <taxon>Lythraceae</taxon>
        <taxon>Trapa</taxon>
    </lineage>
</organism>
<keyword evidence="6 9" id="KW-0472">Membrane</keyword>
<evidence type="ECO:0000259" key="10">
    <source>
        <dbReference type="Pfam" id="PF12371"/>
    </source>
</evidence>
<dbReference type="Proteomes" id="UP001346149">
    <property type="component" value="Unassembled WGS sequence"/>
</dbReference>
<comment type="subcellular location">
    <subcellularLocation>
        <location evidence="1">Membrane</location>
        <topology evidence="1">Single-pass type I membrane protein</topology>
    </subcellularLocation>
</comment>
<reference evidence="14 15" key="1">
    <citation type="journal article" date="2023" name="Hortic Res">
        <title>Pangenome of water caltrop reveals structural variations and asymmetric subgenome divergence after allopolyploidization.</title>
        <authorList>
            <person name="Zhang X."/>
            <person name="Chen Y."/>
            <person name="Wang L."/>
            <person name="Yuan Y."/>
            <person name="Fang M."/>
            <person name="Shi L."/>
            <person name="Lu R."/>
            <person name="Comes H.P."/>
            <person name="Ma Y."/>
            <person name="Chen Y."/>
            <person name="Huang G."/>
            <person name="Zhou Y."/>
            <person name="Zheng Z."/>
            <person name="Qiu Y."/>
        </authorList>
    </citation>
    <scope>NUCLEOTIDE SEQUENCE [LARGE SCALE GENOMIC DNA]</scope>
    <source>
        <strain evidence="14">F231</strain>
    </source>
</reference>
<evidence type="ECO:0000256" key="8">
    <source>
        <dbReference type="SAM" id="MobiDB-lite"/>
    </source>
</evidence>
<dbReference type="PANTHER" id="PTHR22050">
    <property type="entry name" value="RW1 PROTEIN HOMOLOG"/>
    <property type="match status" value="1"/>
</dbReference>
<feature type="transmembrane region" description="Helical" evidence="9">
    <location>
        <begin position="892"/>
        <end position="915"/>
    </location>
</feature>
<keyword evidence="4" id="KW-0732">Signal</keyword>
<evidence type="ECO:0000259" key="11">
    <source>
        <dbReference type="Pfam" id="PF14389"/>
    </source>
</evidence>
<evidence type="ECO:0000313" key="15">
    <source>
        <dbReference type="Proteomes" id="UP001346149"/>
    </source>
</evidence>
<accession>A0AAN7KBG5</accession>
<keyword evidence="7" id="KW-0175">Coiled coil</keyword>
<dbReference type="InterPro" id="IPR025757">
    <property type="entry name" value="MIP1_Leuzipper"/>
</dbReference>
<evidence type="ECO:0000256" key="6">
    <source>
        <dbReference type="ARBA" id="ARBA00023136"/>
    </source>
</evidence>
<keyword evidence="3 9" id="KW-0812">Transmembrane</keyword>
<feature type="transmembrane region" description="Helical" evidence="9">
    <location>
        <begin position="927"/>
        <end position="952"/>
    </location>
</feature>
<feature type="compositionally biased region" description="Basic residues" evidence="8">
    <location>
        <begin position="1067"/>
        <end position="1078"/>
    </location>
</feature>
<feature type="domain" description="Ternary complex factor MIP1 leucine-zipper" evidence="11">
    <location>
        <begin position="1389"/>
        <end position="1470"/>
    </location>
</feature>
<feature type="region of interest" description="Disordered" evidence="8">
    <location>
        <begin position="1005"/>
        <end position="1030"/>
    </location>
</feature>
<dbReference type="InterPro" id="IPR022113">
    <property type="entry name" value="TMEM131L_N"/>
</dbReference>
<dbReference type="Pfam" id="PF24501">
    <property type="entry name" value="Ig_TMEM131L_5"/>
    <property type="match status" value="1"/>
</dbReference>
<evidence type="ECO:0000256" key="4">
    <source>
        <dbReference type="ARBA" id="ARBA00022729"/>
    </source>
</evidence>
<dbReference type="InterPro" id="IPR056001">
    <property type="entry name" value="DUF7579"/>
</dbReference>
<evidence type="ECO:0000256" key="2">
    <source>
        <dbReference type="ARBA" id="ARBA00006682"/>
    </source>
</evidence>
<name>A0AAN7KBG5_TRANT</name>
<feature type="domain" description="Transmembrane protein 131-like N-terminal" evidence="10">
    <location>
        <begin position="220"/>
        <end position="303"/>
    </location>
</feature>
<gene>
    <name evidence="14" type="ORF">SAY86_026838</name>
</gene>
<feature type="compositionally biased region" description="Polar residues" evidence="8">
    <location>
        <begin position="1116"/>
        <end position="1129"/>
    </location>
</feature>
<protein>
    <submittedName>
        <fullName evidence="14">Uncharacterized protein</fullName>
    </submittedName>
</protein>
<evidence type="ECO:0000256" key="3">
    <source>
        <dbReference type="ARBA" id="ARBA00022692"/>
    </source>
</evidence>
<dbReference type="Pfam" id="PF12371">
    <property type="entry name" value="TMEM131_like_N"/>
    <property type="match status" value="1"/>
</dbReference>
<feature type="domain" description="DUF7579" evidence="12">
    <location>
        <begin position="478"/>
        <end position="585"/>
    </location>
</feature>
<feature type="compositionally biased region" description="Polar residues" evidence="8">
    <location>
        <begin position="1044"/>
        <end position="1062"/>
    </location>
</feature>
<keyword evidence="5 9" id="KW-1133">Transmembrane helix</keyword>
<dbReference type="InterPro" id="IPR055437">
    <property type="entry name" value="TMEM131L_Ig_5"/>
</dbReference>
<dbReference type="Pfam" id="PF24474">
    <property type="entry name" value="DUF7579"/>
    <property type="match status" value="1"/>
</dbReference>
<dbReference type="GO" id="GO:0016020">
    <property type="term" value="C:membrane"/>
    <property type="evidence" value="ECO:0007669"/>
    <property type="project" value="UniProtKB-SubCell"/>
</dbReference>
<evidence type="ECO:0000259" key="13">
    <source>
        <dbReference type="Pfam" id="PF24501"/>
    </source>
</evidence>
<comment type="caution">
    <text evidence="14">The sequence shown here is derived from an EMBL/GenBank/DDBJ whole genome shotgun (WGS) entry which is preliminary data.</text>
</comment>
<sequence length="1644" mass="181653">MIGCSPEPLSMTCSRRFSFHSIKAFCIIWLSWCIFSQYAVLGTCLISGIQEAKEEKVKCELPISDCTDVTSGILQENSESRFHLGNEMFFFPSTLPGSSRGNLNMMLSMIDVEESASQLTDPLEIGCLGPNQDALGLSNSSWSTDYGMSNLLNGRVISCSLNTVQDTDGLSYHRIYSAHQNDLSSSRGTLFNHTVVKGGSIKDSENLLSSALDGSMLPCLEIEPPILNWGEKHLYIPSFAYLTVLNTLNDSILHVYQPYSTDSQFFPCNITEIILGPGEVASICFIFLPKSLGFSSAHLILQTHIGGFIVQAKGFAYEFPYGQAVSGSEITLGGKWRKNISLFNPFNETIFLEEIAIWFSVSLGNTSTYMDATCCAHECRPWESRDCSFPSIKDWFQVKTENADPSMMAIRTPSTWEIGPGSSKTVAEIDFSFGSAARIFGAFCMQLKKASRDEVDIVMHPVEAEIDRKKGSGDSSGNLIVSLEGTRPCDVDEGIVTVSLRNTGSYVVSIRKIEVADSEFLHIKYLEGLLLFPRTTTNVALVSCTPNSAVSDMNKDCKLLLHSNDSGNPIEIFCKDIVYLCSGHWGSSVHHDNPSSRDVVSRNIRIESLAHGTHLLPHAIASSPTPLEELVLQNWKSQGISTESSVLEDCKLLFSVVQIGDHLPKWIRVRNPSEHPVVMQLVLNSMEVVDNCQDPVDDLRPVLSADSIQHESTSPARYGFSLAGGAQTEAYVHPHSTASFGPIIFHPSNRCEWRSSTLIRNNLTGVEWVYLQGAGGSYSFALIEISKPVGIIEFNLEVLQSLNHSLPKVGGETEGNRGACSNPVVKKLYAKNMGDFSLDVQKIRISGTDCELHGFNVQGCSHFVLKPGQSHMLLVSYLSDFSSILVHTDLELVLGSGIISIPMKASVPLQMLELCSKSLFWSRVKKLVGCFIVVAPFLGLLIFIFLQLISYIPEIIFHKGKRDTVEIIQSVEKSSSFKGNKKSDKMSTPFPKVDLVLPADEEEPKLGDDICADEHESTPRESVISDKDSTMLVHNLKESEPLNLVSSESRNLAESSQPSNLMIKTRKESRSRRRKRKGMSTASAGLFEVSSSHSGDSTPSSPLSPILSITPRRTWPISSDGHSNPPVNRSAIQEAISPTVRLADLKIPLSNQIPWFPPKTPQPSPASGKLTNKPILLPSATFPSAGKPSPCILSKFLVPTSTIAPHARAPGSKLYGDKGVKSEENPGHDNLLTYDIWGDHLSGLWLSGPRSVDDSVVVPRAMNNDSESFFVRGPQVLMTKYQQESMVADTVLEHARTVSCSFFARSLGTEAWASHVGIGFSFGGSHIPYKLDRWNHFQESAEDMNPRARFFVQATKSHPIHDKEKERMEKPRAKIFIPEKAGTNSRRLNREKKMALLQDVDKLKKKLQHEENVHRTLERALTRPLGTLPRLPPYLPPYTLELLAEVAVLEEEIARLEAQVVNFRQGLYQEAVYISSKRNAENLSDPMDDFLARRAKHERSKSLSQGGFSLLSSISSIHQPSFRRSSSARKLLTSQPMADRSVNTSIRTIEGKFSYGQTLEKNGAKFSAPFRKTQIKKETSSETPSDLMKLQRGISTSLHSSQVVDKLEAVERDSEQQIDNTKTAGMAPYGEIKKIGREVALPNM</sequence>
<feature type="domain" description="TMEM131L fifth Ig-like" evidence="13">
    <location>
        <begin position="832"/>
        <end position="894"/>
    </location>
</feature>
<feature type="region of interest" description="Disordered" evidence="8">
    <location>
        <begin position="1043"/>
        <end position="1129"/>
    </location>
</feature>
<evidence type="ECO:0000256" key="1">
    <source>
        <dbReference type="ARBA" id="ARBA00004479"/>
    </source>
</evidence>
<dbReference type="InterPro" id="IPR039877">
    <property type="entry name" value="TMEM131-like"/>
</dbReference>
<evidence type="ECO:0000259" key="12">
    <source>
        <dbReference type="Pfam" id="PF24474"/>
    </source>
</evidence>
<feature type="compositionally biased region" description="Low complexity" evidence="8">
    <location>
        <begin position="1090"/>
        <end position="1111"/>
    </location>
</feature>
<evidence type="ECO:0000256" key="9">
    <source>
        <dbReference type="SAM" id="Phobius"/>
    </source>
</evidence>
<dbReference type="Pfam" id="PF14389">
    <property type="entry name" value="Lzipper-MIP1"/>
    <property type="match status" value="1"/>
</dbReference>